<sequence length="81" mass="9292">MIIRMKSRGPGRSERSARADLRQGKLTRANFSEDSLRRQKPHDAIERLRIRLRAGCQIFNRLLAGGQKIGDAEFDDDAQRL</sequence>
<reference evidence="2 3" key="1">
    <citation type="submission" date="2022-12" db="EMBL/GenBank/DDBJ databases">
        <authorList>
            <person name="Muema E."/>
        </authorList>
    </citation>
    <scope>NUCLEOTIDE SEQUENCE [LARGE SCALE GENOMIC DNA]</scope>
    <source>
        <strain evidence="3">1330</strain>
    </source>
</reference>
<dbReference type="RefSeq" id="WP_337093817.1">
    <property type="nucleotide sequence ID" value="NZ_JAPYKO010000009.1"/>
</dbReference>
<dbReference type="Proteomes" id="UP001366503">
    <property type="component" value="Unassembled WGS sequence"/>
</dbReference>
<evidence type="ECO:0000256" key="1">
    <source>
        <dbReference type="SAM" id="MobiDB-lite"/>
    </source>
</evidence>
<gene>
    <name evidence="2" type="ORF">O7A05_14820</name>
</gene>
<feature type="compositionally biased region" description="Basic and acidic residues" evidence="1">
    <location>
        <begin position="11"/>
        <end position="23"/>
    </location>
</feature>
<name>A0ABU8KCJ3_9HYPH</name>
<organism evidence="2 3">
    <name type="scientific">Mesorhizobium argentiipisi</name>
    <dbReference type="NCBI Taxonomy" id="3015175"/>
    <lineage>
        <taxon>Bacteria</taxon>
        <taxon>Pseudomonadati</taxon>
        <taxon>Pseudomonadota</taxon>
        <taxon>Alphaproteobacteria</taxon>
        <taxon>Hyphomicrobiales</taxon>
        <taxon>Phyllobacteriaceae</taxon>
        <taxon>Mesorhizobium</taxon>
    </lineage>
</organism>
<feature type="region of interest" description="Disordered" evidence="1">
    <location>
        <begin position="1"/>
        <end position="24"/>
    </location>
</feature>
<keyword evidence="3" id="KW-1185">Reference proteome</keyword>
<comment type="caution">
    <text evidence="2">The sequence shown here is derived from an EMBL/GenBank/DDBJ whole genome shotgun (WGS) entry which is preliminary data.</text>
</comment>
<evidence type="ECO:0000313" key="3">
    <source>
        <dbReference type="Proteomes" id="UP001366503"/>
    </source>
</evidence>
<protein>
    <submittedName>
        <fullName evidence="2">Uncharacterized protein</fullName>
    </submittedName>
</protein>
<dbReference type="EMBL" id="JAPYKO010000009">
    <property type="protein sequence ID" value="MEI9403430.1"/>
    <property type="molecule type" value="Genomic_DNA"/>
</dbReference>
<proteinExistence type="predicted"/>
<accession>A0ABU8KCJ3</accession>
<evidence type="ECO:0000313" key="2">
    <source>
        <dbReference type="EMBL" id="MEI9403430.1"/>
    </source>
</evidence>